<name>A0A0W8DM96_PHYNI</name>
<sequence>MEASGDGDQRHKLGMEDDDWQDTENSYRGPTLGPDPTTAPDFMTTDGPTPPARPPLVARNESPTMNGRLDTNGQELEEDELEGTAAVLLSSQVNGGSDSNAAKAGRLLTFADETGGSLVEMTYSNRTHYSKQAGPAQYKVSPRVVVAWSNNLSS</sequence>
<feature type="compositionally biased region" description="Polar residues" evidence="1">
    <location>
        <begin position="61"/>
        <end position="71"/>
    </location>
</feature>
<dbReference type="AlphaFoldDB" id="A0A0W8DM96"/>
<dbReference type="EMBL" id="LNFP01000111">
    <property type="protein sequence ID" value="KUF97497.1"/>
    <property type="molecule type" value="Genomic_DNA"/>
</dbReference>
<proteinExistence type="predicted"/>
<evidence type="ECO:0000256" key="1">
    <source>
        <dbReference type="SAM" id="MobiDB-lite"/>
    </source>
</evidence>
<dbReference type="Proteomes" id="UP000054636">
    <property type="component" value="Unassembled WGS sequence"/>
</dbReference>
<protein>
    <submittedName>
        <fullName evidence="2">Uncharacterized protein</fullName>
    </submittedName>
</protein>
<evidence type="ECO:0000313" key="3">
    <source>
        <dbReference type="Proteomes" id="UP000054636"/>
    </source>
</evidence>
<accession>A0A0W8DM96</accession>
<comment type="caution">
    <text evidence="2">The sequence shown here is derived from an EMBL/GenBank/DDBJ whole genome shotgun (WGS) entry which is preliminary data.</text>
</comment>
<reference evidence="2 3" key="1">
    <citation type="submission" date="2015-11" db="EMBL/GenBank/DDBJ databases">
        <title>Genomes and virulence difference between two physiological races of Phytophthora nicotianae.</title>
        <authorList>
            <person name="Liu H."/>
            <person name="Ma X."/>
            <person name="Yu H."/>
            <person name="Fang D."/>
            <person name="Li Y."/>
            <person name="Wang X."/>
            <person name="Wang W."/>
            <person name="Dong Y."/>
            <person name="Xiao B."/>
        </authorList>
    </citation>
    <scope>NUCLEOTIDE SEQUENCE [LARGE SCALE GENOMIC DNA]</scope>
    <source>
        <strain evidence="3">race 1</strain>
    </source>
</reference>
<feature type="region of interest" description="Disordered" evidence="1">
    <location>
        <begin position="1"/>
        <end position="71"/>
    </location>
</feature>
<evidence type="ECO:0000313" key="2">
    <source>
        <dbReference type="EMBL" id="KUF97497.1"/>
    </source>
</evidence>
<gene>
    <name evidence="2" type="ORF">AM588_10009558</name>
</gene>
<organism evidence="2 3">
    <name type="scientific">Phytophthora nicotianae</name>
    <name type="common">Potato buckeye rot agent</name>
    <name type="synonym">Phytophthora parasitica</name>
    <dbReference type="NCBI Taxonomy" id="4792"/>
    <lineage>
        <taxon>Eukaryota</taxon>
        <taxon>Sar</taxon>
        <taxon>Stramenopiles</taxon>
        <taxon>Oomycota</taxon>
        <taxon>Peronosporomycetes</taxon>
        <taxon>Peronosporales</taxon>
        <taxon>Peronosporaceae</taxon>
        <taxon>Phytophthora</taxon>
    </lineage>
</organism>